<reference evidence="2" key="1">
    <citation type="journal article" date="2011" name="PLoS Genet.">
        <title>Genomic analysis of the necrotrophic fungal pathogens Sclerotinia sclerotiorum and Botrytis cinerea.</title>
        <authorList>
            <person name="Amselem J."/>
            <person name="Cuomo C.A."/>
            <person name="van Kan J.A."/>
            <person name="Viaud M."/>
            <person name="Benito E.P."/>
            <person name="Couloux A."/>
            <person name="Coutinho P.M."/>
            <person name="de Vries R.P."/>
            <person name="Dyer P.S."/>
            <person name="Fillinger S."/>
            <person name="Fournier E."/>
            <person name="Gout L."/>
            <person name="Hahn M."/>
            <person name="Kohn L."/>
            <person name="Lapalu N."/>
            <person name="Plummer K.M."/>
            <person name="Pradier J.M."/>
            <person name="Quevillon E."/>
            <person name="Sharon A."/>
            <person name="Simon A."/>
            <person name="ten Have A."/>
            <person name="Tudzynski B."/>
            <person name="Tudzynski P."/>
            <person name="Wincker P."/>
            <person name="Andrew M."/>
            <person name="Anthouard V."/>
            <person name="Beever R.E."/>
            <person name="Beffa R."/>
            <person name="Benoit I."/>
            <person name="Bouzid O."/>
            <person name="Brault B."/>
            <person name="Chen Z."/>
            <person name="Choquer M."/>
            <person name="Collemare J."/>
            <person name="Cotton P."/>
            <person name="Danchin E.G."/>
            <person name="Da Silva C."/>
            <person name="Gautier A."/>
            <person name="Giraud C."/>
            <person name="Giraud T."/>
            <person name="Gonzalez C."/>
            <person name="Grossetete S."/>
            <person name="Guldener U."/>
            <person name="Henrissat B."/>
            <person name="Howlett B.J."/>
            <person name="Kodira C."/>
            <person name="Kretschmer M."/>
            <person name="Lappartient A."/>
            <person name="Leroch M."/>
            <person name="Levis C."/>
            <person name="Mauceli E."/>
            <person name="Neuveglise C."/>
            <person name="Oeser B."/>
            <person name="Pearson M."/>
            <person name="Poulain J."/>
            <person name="Poussereau N."/>
            <person name="Quesneville H."/>
            <person name="Rascle C."/>
            <person name="Schumacher J."/>
            <person name="Segurens B."/>
            <person name="Sexton A."/>
            <person name="Silva E."/>
            <person name="Sirven C."/>
            <person name="Soanes D.M."/>
            <person name="Talbot N.J."/>
            <person name="Templeton M."/>
            <person name="Yandava C."/>
            <person name="Yarden O."/>
            <person name="Zeng Q."/>
            <person name="Rollins J.A."/>
            <person name="Lebrun M.H."/>
            <person name="Dickman M."/>
        </authorList>
    </citation>
    <scope>NUCLEOTIDE SEQUENCE [LARGE SCALE GENOMIC DNA]</scope>
    <source>
        <strain evidence="2">ATCC 18683 / 1980 / Ss-1</strain>
    </source>
</reference>
<dbReference type="EMBL" id="CH476644">
    <property type="protein sequence ID" value="EDN98326.1"/>
    <property type="molecule type" value="Genomic_DNA"/>
</dbReference>
<gene>
    <name evidence="1" type="ORF">SS1G_13184</name>
</gene>
<evidence type="ECO:0000313" key="2">
    <source>
        <dbReference type="Proteomes" id="UP000001312"/>
    </source>
</evidence>
<organism evidence="1 2">
    <name type="scientific">Sclerotinia sclerotiorum (strain ATCC 18683 / 1980 / Ss-1)</name>
    <name type="common">White mold</name>
    <name type="synonym">Whetzelinia sclerotiorum</name>
    <dbReference type="NCBI Taxonomy" id="665079"/>
    <lineage>
        <taxon>Eukaryota</taxon>
        <taxon>Fungi</taxon>
        <taxon>Dikarya</taxon>
        <taxon>Ascomycota</taxon>
        <taxon>Pezizomycotina</taxon>
        <taxon>Leotiomycetes</taxon>
        <taxon>Helotiales</taxon>
        <taxon>Sclerotiniaceae</taxon>
        <taxon>Sclerotinia</taxon>
    </lineage>
</organism>
<sequence length="87" mass="9685">MYGVVYDSYDNSLPGSQYQPPNLPDVEYGTAYEIRWLVMIPARMKTVYDSLQLNGNGAIRCMGGPSKELFRTAQGVIGGAPGFLYWK</sequence>
<dbReference type="GeneID" id="5481875"/>
<evidence type="ECO:0000313" key="1">
    <source>
        <dbReference type="EMBL" id="EDN98326.1"/>
    </source>
</evidence>
<proteinExistence type="predicted"/>
<dbReference type="KEGG" id="ssl:SS1G_13184"/>
<dbReference type="Proteomes" id="UP000001312">
    <property type="component" value="Unassembled WGS sequence"/>
</dbReference>
<accession>A7F6F5</accession>
<keyword evidence="2" id="KW-1185">Reference proteome</keyword>
<dbReference type="InParanoid" id="A7F6F5"/>
<dbReference type="RefSeq" id="XP_001585668.1">
    <property type="nucleotide sequence ID" value="XM_001585618.1"/>
</dbReference>
<dbReference type="AlphaFoldDB" id="A7F6F5"/>
<name>A7F6F5_SCLS1</name>
<protein>
    <submittedName>
        <fullName evidence="1">Uncharacterized protein</fullName>
    </submittedName>
</protein>